<dbReference type="STRING" id="400682.A0A1X7UCV2"/>
<dbReference type="Gene3D" id="2.130.10.10">
    <property type="entry name" value="YVTN repeat-like/Quinoprotein amine dehydrogenase"/>
    <property type="match status" value="1"/>
</dbReference>
<dbReference type="Proteomes" id="UP000007879">
    <property type="component" value="Unassembled WGS sequence"/>
</dbReference>
<keyword evidence="3" id="KW-0677">Repeat</keyword>
<dbReference type="EnsemblMetazoa" id="Aqu2.1.25597_001">
    <property type="protein sequence ID" value="Aqu2.1.25597_001"/>
    <property type="gene ID" value="Aqu2.1.25597"/>
</dbReference>
<evidence type="ECO:0000259" key="4">
    <source>
        <dbReference type="Pfam" id="PF23609"/>
    </source>
</evidence>
<name>A0A1X7UCV2_AMPQE</name>
<dbReference type="SUPFAM" id="SSF101908">
    <property type="entry name" value="Putative isomerase YbhE"/>
    <property type="match status" value="1"/>
</dbReference>
<dbReference type="Pfam" id="PF00400">
    <property type="entry name" value="WD40"/>
    <property type="match status" value="1"/>
</dbReference>
<gene>
    <name evidence="5" type="primary">100635615</name>
</gene>
<evidence type="ECO:0000313" key="6">
    <source>
        <dbReference type="Proteomes" id="UP000007879"/>
    </source>
</evidence>
<evidence type="ECO:0000256" key="1">
    <source>
        <dbReference type="ARBA" id="ARBA00005672"/>
    </source>
</evidence>
<reference evidence="6" key="1">
    <citation type="journal article" date="2010" name="Nature">
        <title>The Amphimedon queenslandica genome and the evolution of animal complexity.</title>
        <authorList>
            <person name="Srivastava M."/>
            <person name="Simakov O."/>
            <person name="Chapman J."/>
            <person name="Fahey B."/>
            <person name="Gauthier M.E."/>
            <person name="Mitros T."/>
            <person name="Richards G.S."/>
            <person name="Conaco C."/>
            <person name="Dacre M."/>
            <person name="Hellsten U."/>
            <person name="Larroux C."/>
            <person name="Putnam N.H."/>
            <person name="Stanke M."/>
            <person name="Adamska M."/>
            <person name="Darling A."/>
            <person name="Degnan S.M."/>
            <person name="Oakley T.H."/>
            <person name="Plachetzki D.C."/>
            <person name="Zhai Y."/>
            <person name="Adamski M."/>
            <person name="Calcino A."/>
            <person name="Cummins S.F."/>
            <person name="Goodstein D.M."/>
            <person name="Harris C."/>
            <person name="Jackson D.J."/>
            <person name="Leys S.P."/>
            <person name="Shu S."/>
            <person name="Woodcroft B.J."/>
            <person name="Vervoort M."/>
            <person name="Kosik K.S."/>
            <person name="Manning G."/>
            <person name="Degnan B.M."/>
            <person name="Rokhsar D.S."/>
        </authorList>
    </citation>
    <scope>NUCLEOTIDE SEQUENCE [LARGE SCALE GENOMIC DNA]</scope>
</reference>
<dbReference type="EnsemblMetazoa" id="XM_003388300.3">
    <property type="protein sequence ID" value="XP_003388348.1"/>
    <property type="gene ID" value="LOC100635615"/>
</dbReference>
<dbReference type="OrthoDB" id="196957at2759"/>
<organism evidence="5">
    <name type="scientific">Amphimedon queenslandica</name>
    <name type="common">Sponge</name>
    <dbReference type="NCBI Taxonomy" id="400682"/>
    <lineage>
        <taxon>Eukaryota</taxon>
        <taxon>Metazoa</taxon>
        <taxon>Porifera</taxon>
        <taxon>Demospongiae</taxon>
        <taxon>Heteroscleromorpha</taxon>
        <taxon>Haplosclerida</taxon>
        <taxon>Niphatidae</taxon>
        <taxon>Amphimedon</taxon>
    </lineage>
</organism>
<dbReference type="Pfam" id="PF23609">
    <property type="entry name" value="Beta-prop_EIPR1"/>
    <property type="match status" value="1"/>
</dbReference>
<accession>A0A1X7UCV2</accession>
<keyword evidence="6" id="KW-1185">Reference proteome</keyword>
<dbReference type="InterPro" id="IPR059104">
    <property type="entry name" value="Beta-prop_EIPR1-like"/>
</dbReference>
<proteinExistence type="inferred from homology"/>
<dbReference type="eggNOG" id="KOG1007">
    <property type="taxonomic scope" value="Eukaryota"/>
</dbReference>
<dbReference type="PANTHER" id="PTHR14205:SF15">
    <property type="entry name" value="EARP AND GARP COMPLEX-INTERACTING PROTEIN 1"/>
    <property type="match status" value="1"/>
</dbReference>
<dbReference type="AlphaFoldDB" id="A0A1X7UCV2"/>
<dbReference type="InterPro" id="IPR001680">
    <property type="entry name" value="WD40_rpt"/>
</dbReference>
<feature type="domain" description="EIPR1-like beta-propeller" evidence="4">
    <location>
        <begin position="7"/>
        <end position="289"/>
    </location>
</feature>
<protein>
    <recommendedName>
        <fullName evidence="4">EIPR1-like beta-propeller domain-containing protein</fullName>
    </recommendedName>
</protein>
<keyword evidence="2" id="KW-0853">WD repeat</keyword>
<dbReference type="SMART" id="SM00320">
    <property type="entry name" value="WD40"/>
    <property type="match status" value="4"/>
</dbReference>
<dbReference type="GO" id="GO:0016567">
    <property type="term" value="P:protein ubiquitination"/>
    <property type="evidence" value="ECO:0007669"/>
    <property type="project" value="TreeGrafter"/>
</dbReference>
<evidence type="ECO:0000256" key="2">
    <source>
        <dbReference type="ARBA" id="ARBA00022574"/>
    </source>
</evidence>
<evidence type="ECO:0000256" key="3">
    <source>
        <dbReference type="ARBA" id="ARBA00022737"/>
    </source>
</evidence>
<dbReference type="KEGG" id="aqu:100635615"/>
<dbReference type="InterPro" id="IPR040323">
    <property type="entry name" value="EIPR1"/>
</dbReference>
<dbReference type="PANTHER" id="PTHR14205">
    <property type="entry name" value="WD-REPEAT PROTEIN"/>
    <property type="match status" value="1"/>
</dbReference>
<dbReference type="InParanoid" id="A0A1X7UCV2"/>
<evidence type="ECO:0000313" key="5">
    <source>
        <dbReference type="EnsemblMetazoa" id="Aqu2.1.25597_001"/>
    </source>
</evidence>
<sequence length="366" mass="41381">MAERVPVIYGLEFQSRALTSRVGETERIQFLCGTQTIRNENQIHLVDYDEETTILNKLVYPYSEGEIWNITCSAADKDLVAVTTGKIDKEGQYVRRANLIRLDGGTPDETDVGTVRSLGELPSMDGVQCTSWHPAGGSHNQLVVVNDKANVSLWSVDTDTPQETSKVQLDSRGRLNYSSISWNSHHNYSTVLVTADSALYSWDMRTKKTHQLLDHHHGPCIRDIDSNPNRPYYFLSCGDDCTTQFWDWRKLQGPLVTRRDHSHWVWSAQYNLSYDQLVLSGSSDSQVLLTRVASVASEPLKHLDDEDEPALPPTDNVISVYEEHEDSVYNVKWSTTDAWVFASLSYDGRLVINHVPTNEKYAILTA</sequence>
<comment type="similarity">
    <text evidence="1">Belongs to the WD repeat EIPR1 family.</text>
</comment>
<reference evidence="5" key="2">
    <citation type="submission" date="2017-05" db="UniProtKB">
        <authorList>
            <consortium name="EnsemblMetazoa"/>
        </authorList>
    </citation>
    <scope>IDENTIFICATION</scope>
</reference>
<dbReference type="OMA" id="HKYAILR"/>
<dbReference type="InterPro" id="IPR015943">
    <property type="entry name" value="WD40/YVTN_repeat-like_dom_sf"/>
</dbReference>